<name>A0A7R9HS57_9NEOP</name>
<evidence type="ECO:0000313" key="1">
    <source>
        <dbReference type="EMBL" id="CAD7432979.1"/>
    </source>
</evidence>
<organism evidence="1">
    <name type="scientific">Timema monikensis</name>
    <dbReference type="NCBI Taxonomy" id="170555"/>
    <lineage>
        <taxon>Eukaryota</taxon>
        <taxon>Metazoa</taxon>
        <taxon>Ecdysozoa</taxon>
        <taxon>Arthropoda</taxon>
        <taxon>Hexapoda</taxon>
        <taxon>Insecta</taxon>
        <taxon>Pterygota</taxon>
        <taxon>Neoptera</taxon>
        <taxon>Polyneoptera</taxon>
        <taxon>Phasmatodea</taxon>
        <taxon>Timematodea</taxon>
        <taxon>Timematoidea</taxon>
        <taxon>Timematidae</taxon>
        <taxon>Timema</taxon>
    </lineage>
</organism>
<proteinExistence type="predicted"/>
<reference evidence="1" key="1">
    <citation type="submission" date="2020-11" db="EMBL/GenBank/DDBJ databases">
        <authorList>
            <person name="Tran Van P."/>
        </authorList>
    </citation>
    <scope>NUCLEOTIDE SEQUENCE</scope>
</reference>
<sequence length="262" mass="29049">MRKHSLVDIVGAEVQSMPPPIFVWYLSALCAGADEDTSSGSTAVCRTRFNAALNSLPVKHGAQERPNWGITTGGNIIESSITLQANYSAHASMSTVGIPKSNSPDAEEAMVTRSDTTLETYRIGRYVAWPYCAYLELRIVHDKLAPPGCIARLVGRVAVHKLISFPYIHRYSNLDLPVIGSLVYCKRDALDHATTEAGFVNLKRDQPRNVTRAQSKQHLIVSISVIVTSYWNALSSRISKRHCSYNKNMEEARGEVYCSQNY</sequence>
<protein>
    <submittedName>
        <fullName evidence="1">Uncharacterized protein</fullName>
    </submittedName>
</protein>
<dbReference type="AlphaFoldDB" id="A0A7R9HS57"/>
<dbReference type="EMBL" id="OB796039">
    <property type="protein sequence ID" value="CAD7432979.1"/>
    <property type="molecule type" value="Genomic_DNA"/>
</dbReference>
<accession>A0A7R9HS57</accession>
<gene>
    <name evidence="1" type="ORF">TMSB3V08_LOCUS9670</name>
</gene>